<dbReference type="InterPro" id="IPR050245">
    <property type="entry name" value="PrsA_foldase"/>
</dbReference>
<dbReference type="Gene3D" id="1.10.4030.10">
    <property type="entry name" value="Porin chaperone SurA, peptide-binding domain"/>
    <property type="match status" value="1"/>
</dbReference>
<dbReference type="EC" id="5.2.1.8" evidence="12"/>
<evidence type="ECO:0000256" key="8">
    <source>
        <dbReference type="ARBA" id="ARBA00023136"/>
    </source>
</evidence>
<keyword evidence="7 12" id="KW-0697">Rotamase</keyword>
<evidence type="ECO:0000256" key="1">
    <source>
        <dbReference type="ARBA" id="ARBA00000971"/>
    </source>
</evidence>
<dbReference type="PANTHER" id="PTHR47245">
    <property type="entry name" value="PEPTIDYLPROLYL ISOMERASE"/>
    <property type="match status" value="1"/>
</dbReference>
<reference evidence="16 17" key="1">
    <citation type="submission" date="2019-07" db="EMBL/GenBank/DDBJ databases">
        <title>Whole genome shotgun sequence of Streptococcus oligofermentans NBRC 106105.</title>
        <authorList>
            <person name="Hosoyama A."/>
            <person name="Uohara A."/>
            <person name="Ohji S."/>
            <person name="Ichikawa N."/>
        </authorList>
    </citation>
    <scope>NUCLEOTIDE SEQUENCE [LARGE SCALE GENOMIC DNA]</scope>
    <source>
        <strain evidence="16 17">NBRC 106105</strain>
    </source>
</reference>
<feature type="region of interest" description="Disordered" evidence="13">
    <location>
        <begin position="300"/>
        <end position="358"/>
    </location>
</feature>
<dbReference type="PROSITE" id="PS51257">
    <property type="entry name" value="PROKAR_LIPOPROTEIN"/>
    <property type="match status" value="1"/>
</dbReference>
<keyword evidence="9 12" id="KW-0564">Palmitate</keyword>
<dbReference type="GO" id="GO:0005886">
    <property type="term" value="C:plasma membrane"/>
    <property type="evidence" value="ECO:0007669"/>
    <property type="project" value="UniProtKB-SubCell"/>
</dbReference>
<organism evidence="16 17">
    <name type="scientific">Streptococcus cristatus</name>
    <dbReference type="NCBI Taxonomy" id="45634"/>
    <lineage>
        <taxon>Bacteria</taxon>
        <taxon>Bacillati</taxon>
        <taxon>Bacillota</taxon>
        <taxon>Bacilli</taxon>
        <taxon>Lactobacillales</taxon>
        <taxon>Streptococcaceae</taxon>
        <taxon>Streptococcus</taxon>
    </lineage>
</organism>
<dbReference type="NCBIfam" id="NF002361">
    <property type="entry name" value="PRK01326.1"/>
    <property type="match status" value="1"/>
</dbReference>
<dbReference type="InterPro" id="IPR023059">
    <property type="entry name" value="Foldase_PrsA"/>
</dbReference>
<proteinExistence type="inferred from homology"/>
<keyword evidence="6 12" id="KW-0732">Signal</keyword>
<sequence>MKKKILTGAVTLFSVVALAACSQTAKDKDIVTMKGETITVSEFYDQVKNNGSSQQVLLQMAIKQVFEEKYGKKVTDKEVEEAFEKMKSAYGSAFQNVLAQSGMTEDAYRDQIRANKLVEYAVKKAAEKELTDDNYKAFFETYTPEVTAQIIKVDSEEKAKEVLEKAKAEGADFGQLAKENSTDKDTKDKGGEVKFDSTSTTIPDAVKKATFALEENGVSDVITVRGKQNYSASYYIVKLVKKSQKSEKWTDYKKQLKEGILTQKQNDASFIRSVISKELKEANLKVKDPAFQNVFAQYVEGDTSSSSSKEESKSQSSSSEEKKSQSSSSEEAKSEASSSEESKSEAAHTEEKPAPAAE</sequence>
<evidence type="ECO:0000256" key="13">
    <source>
        <dbReference type="SAM" id="MobiDB-lite"/>
    </source>
</evidence>
<comment type="catalytic activity">
    <reaction evidence="1 12">
        <text>[protein]-peptidylproline (omega=180) = [protein]-peptidylproline (omega=0)</text>
        <dbReference type="Rhea" id="RHEA:16237"/>
        <dbReference type="Rhea" id="RHEA-COMP:10747"/>
        <dbReference type="Rhea" id="RHEA-COMP:10748"/>
        <dbReference type="ChEBI" id="CHEBI:83833"/>
        <dbReference type="ChEBI" id="CHEBI:83834"/>
        <dbReference type="EC" id="5.2.1.8"/>
    </reaction>
</comment>
<feature type="signal peptide" evidence="14">
    <location>
        <begin position="1"/>
        <end position="19"/>
    </location>
</feature>
<dbReference type="GO" id="GO:0003755">
    <property type="term" value="F:peptidyl-prolyl cis-trans isomerase activity"/>
    <property type="evidence" value="ECO:0007669"/>
    <property type="project" value="UniProtKB-UniRule"/>
</dbReference>
<gene>
    <name evidence="16" type="primary">prsA_1</name>
    <name evidence="12" type="synonym">prsA</name>
    <name evidence="16" type="ORF">SOL01_07800</name>
</gene>
<evidence type="ECO:0000256" key="12">
    <source>
        <dbReference type="HAMAP-Rule" id="MF_01145"/>
    </source>
</evidence>
<dbReference type="PANTHER" id="PTHR47245:SF1">
    <property type="entry name" value="FOLDASE PROTEIN PRSA"/>
    <property type="match status" value="1"/>
</dbReference>
<feature type="compositionally biased region" description="Basic and acidic residues" evidence="13">
    <location>
        <begin position="308"/>
        <end position="358"/>
    </location>
</feature>
<dbReference type="Pfam" id="PF00639">
    <property type="entry name" value="Rotamase"/>
    <property type="match status" value="1"/>
</dbReference>
<keyword evidence="8 12" id="KW-0472">Membrane</keyword>
<dbReference type="EMBL" id="BJYQ01000056">
    <property type="protein sequence ID" value="GEN96906.1"/>
    <property type="molecule type" value="Genomic_DNA"/>
</dbReference>
<evidence type="ECO:0000256" key="14">
    <source>
        <dbReference type="SAM" id="SignalP"/>
    </source>
</evidence>
<evidence type="ECO:0000256" key="6">
    <source>
        <dbReference type="ARBA" id="ARBA00022729"/>
    </source>
</evidence>
<dbReference type="OrthoDB" id="2194386at2"/>
<comment type="caution">
    <text evidence="16">The sequence shown here is derived from an EMBL/GenBank/DDBJ whole genome shotgun (WGS) entry which is preliminary data.</text>
</comment>
<evidence type="ECO:0000256" key="11">
    <source>
        <dbReference type="ARBA" id="ARBA00023288"/>
    </source>
</evidence>
<feature type="domain" description="PpiC" evidence="15">
    <location>
        <begin position="143"/>
        <end position="241"/>
    </location>
</feature>
<evidence type="ECO:0000256" key="5">
    <source>
        <dbReference type="ARBA" id="ARBA00022475"/>
    </source>
</evidence>
<dbReference type="InterPro" id="IPR027304">
    <property type="entry name" value="Trigger_fact/SurA_dom_sf"/>
</dbReference>
<dbReference type="Gene3D" id="3.10.50.40">
    <property type="match status" value="1"/>
</dbReference>
<accession>A0A512AB13</accession>
<evidence type="ECO:0000313" key="17">
    <source>
        <dbReference type="Proteomes" id="UP000321868"/>
    </source>
</evidence>
<evidence type="ECO:0000256" key="10">
    <source>
        <dbReference type="ARBA" id="ARBA00023235"/>
    </source>
</evidence>
<evidence type="ECO:0000313" key="16">
    <source>
        <dbReference type="EMBL" id="GEN96906.1"/>
    </source>
</evidence>
<comment type="function">
    <text evidence="2 12">Plays a major role in protein secretion by helping the post-translocational extracellular folding of several secreted proteins.</text>
</comment>
<dbReference type="SUPFAM" id="SSF109998">
    <property type="entry name" value="Triger factor/SurA peptide-binding domain-like"/>
    <property type="match status" value="1"/>
</dbReference>
<evidence type="ECO:0000256" key="3">
    <source>
        <dbReference type="ARBA" id="ARBA00004193"/>
    </source>
</evidence>
<feature type="chain" id="PRO_5022184729" description="Foldase protein PrsA" evidence="14">
    <location>
        <begin position="20"/>
        <end position="358"/>
    </location>
</feature>
<dbReference type="PROSITE" id="PS50198">
    <property type="entry name" value="PPIC_PPIASE_2"/>
    <property type="match status" value="1"/>
</dbReference>
<evidence type="ECO:0000259" key="15">
    <source>
        <dbReference type="PROSITE" id="PS50198"/>
    </source>
</evidence>
<keyword evidence="11 12" id="KW-0449">Lipoprotein</keyword>
<keyword evidence="5 12" id="KW-1003">Cell membrane</keyword>
<dbReference type="InterPro" id="IPR000297">
    <property type="entry name" value="PPIase_PpiC"/>
</dbReference>
<evidence type="ECO:0000256" key="4">
    <source>
        <dbReference type="ARBA" id="ARBA00006071"/>
    </source>
</evidence>
<evidence type="ECO:0000256" key="9">
    <source>
        <dbReference type="ARBA" id="ARBA00023139"/>
    </source>
</evidence>
<dbReference type="SUPFAM" id="SSF54534">
    <property type="entry name" value="FKBP-like"/>
    <property type="match status" value="1"/>
</dbReference>
<name>A0A512AB13_STRCR</name>
<evidence type="ECO:0000256" key="7">
    <source>
        <dbReference type="ARBA" id="ARBA00023110"/>
    </source>
</evidence>
<dbReference type="GO" id="GO:0006457">
    <property type="term" value="P:protein folding"/>
    <property type="evidence" value="ECO:0007669"/>
    <property type="project" value="UniProtKB-UniRule"/>
</dbReference>
<keyword evidence="10 12" id="KW-0413">Isomerase</keyword>
<dbReference type="Proteomes" id="UP000321868">
    <property type="component" value="Unassembled WGS sequence"/>
</dbReference>
<dbReference type="AlphaFoldDB" id="A0A512AB13"/>
<protein>
    <recommendedName>
        <fullName evidence="12">Foldase protein PrsA</fullName>
        <ecNumber evidence="12">5.2.1.8</ecNumber>
    </recommendedName>
</protein>
<dbReference type="RefSeq" id="WP_015605460.1">
    <property type="nucleotide sequence ID" value="NZ_BJYQ01000056.1"/>
</dbReference>
<comment type="subcellular location">
    <subcellularLocation>
        <location evidence="3 12">Cell membrane</location>
        <topology evidence="3 12">Lipid-anchor</topology>
    </subcellularLocation>
</comment>
<dbReference type="InterPro" id="IPR046357">
    <property type="entry name" value="PPIase_dom_sf"/>
</dbReference>
<dbReference type="HAMAP" id="MF_01145">
    <property type="entry name" value="Foldase_PrsA"/>
    <property type="match status" value="1"/>
</dbReference>
<evidence type="ECO:0000256" key="2">
    <source>
        <dbReference type="ARBA" id="ARBA00003828"/>
    </source>
</evidence>
<comment type="similarity">
    <text evidence="4 12">Belongs to the PrsA family.</text>
</comment>